<accession>A0A0E9TJT6</accession>
<organism evidence="2">
    <name type="scientific">Anguilla anguilla</name>
    <name type="common">European freshwater eel</name>
    <name type="synonym">Muraena anguilla</name>
    <dbReference type="NCBI Taxonomy" id="7936"/>
    <lineage>
        <taxon>Eukaryota</taxon>
        <taxon>Metazoa</taxon>
        <taxon>Chordata</taxon>
        <taxon>Craniata</taxon>
        <taxon>Vertebrata</taxon>
        <taxon>Euteleostomi</taxon>
        <taxon>Actinopterygii</taxon>
        <taxon>Neopterygii</taxon>
        <taxon>Teleostei</taxon>
        <taxon>Anguilliformes</taxon>
        <taxon>Anguillidae</taxon>
        <taxon>Anguilla</taxon>
    </lineage>
</organism>
<evidence type="ECO:0000313" key="2">
    <source>
        <dbReference type="EMBL" id="JAH53934.1"/>
    </source>
</evidence>
<keyword evidence="1" id="KW-0812">Transmembrane</keyword>
<reference evidence="2" key="2">
    <citation type="journal article" date="2015" name="Fish Shellfish Immunol.">
        <title>Early steps in the European eel (Anguilla anguilla)-Vibrio vulnificus interaction in the gills: Role of the RtxA13 toxin.</title>
        <authorList>
            <person name="Callol A."/>
            <person name="Pajuelo D."/>
            <person name="Ebbesson L."/>
            <person name="Teles M."/>
            <person name="MacKenzie S."/>
            <person name="Amaro C."/>
        </authorList>
    </citation>
    <scope>NUCLEOTIDE SEQUENCE</scope>
</reference>
<dbReference type="EMBL" id="GBXM01054643">
    <property type="protein sequence ID" value="JAH53934.1"/>
    <property type="molecule type" value="Transcribed_RNA"/>
</dbReference>
<sequence length="46" mass="5385">MFALTQANIWNRFNEADSVVIKKLKEIQAHIFLIMILGICSFFWPS</sequence>
<evidence type="ECO:0000256" key="1">
    <source>
        <dbReference type="SAM" id="Phobius"/>
    </source>
</evidence>
<keyword evidence="1" id="KW-1133">Transmembrane helix</keyword>
<keyword evidence="1" id="KW-0472">Membrane</keyword>
<feature type="transmembrane region" description="Helical" evidence="1">
    <location>
        <begin position="27"/>
        <end position="44"/>
    </location>
</feature>
<protein>
    <submittedName>
        <fullName evidence="2">Uncharacterized protein</fullName>
    </submittedName>
</protein>
<proteinExistence type="predicted"/>
<name>A0A0E9TJT6_ANGAN</name>
<dbReference type="AlphaFoldDB" id="A0A0E9TJT6"/>
<reference evidence="2" key="1">
    <citation type="submission" date="2014-11" db="EMBL/GenBank/DDBJ databases">
        <authorList>
            <person name="Amaro Gonzalez C."/>
        </authorList>
    </citation>
    <scope>NUCLEOTIDE SEQUENCE</scope>
</reference>